<evidence type="ECO:0000313" key="3">
    <source>
        <dbReference type="EMBL" id="ROQ30105.1"/>
    </source>
</evidence>
<accession>A0A3N1PN11</accession>
<organism evidence="3 4">
    <name type="scientific">Gallaecimonas pentaromativorans</name>
    <dbReference type="NCBI Taxonomy" id="584787"/>
    <lineage>
        <taxon>Bacteria</taxon>
        <taxon>Pseudomonadati</taxon>
        <taxon>Pseudomonadota</taxon>
        <taxon>Gammaproteobacteria</taxon>
        <taxon>Enterobacterales</taxon>
        <taxon>Gallaecimonadaceae</taxon>
        <taxon>Gallaecimonas</taxon>
    </lineage>
</organism>
<dbReference type="Proteomes" id="UP000268033">
    <property type="component" value="Unassembled WGS sequence"/>
</dbReference>
<sequence length="91" mass="10050">MLCAVYKSAKKADTYLYIPGKGDFSQVPQELLELFGAPVFVTQLLLKPDRKLARLSGAEMQAQLDEKGYYLQLPPPPEDLLKAHRASLGAS</sequence>
<protein>
    <recommendedName>
        <fullName evidence="1">YcgL domain-containing protein EDC28_102498</fullName>
    </recommendedName>
</protein>
<dbReference type="RefSeq" id="WP_050657536.1">
    <property type="nucleotide sequence ID" value="NZ_JBLXAC010000001.1"/>
</dbReference>
<dbReference type="EMBL" id="RJUL01000002">
    <property type="protein sequence ID" value="ROQ30105.1"/>
    <property type="molecule type" value="Genomic_DNA"/>
</dbReference>
<dbReference type="STRING" id="584787.GCA_001247655_00484"/>
<evidence type="ECO:0000256" key="1">
    <source>
        <dbReference type="HAMAP-Rule" id="MF_01866"/>
    </source>
</evidence>
<evidence type="ECO:0000313" key="4">
    <source>
        <dbReference type="Proteomes" id="UP000268033"/>
    </source>
</evidence>
<dbReference type="Pfam" id="PF05166">
    <property type="entry name" value="YcgL"/>
    <property type="match status" value="1"/>
</dbReference>
<dbReference type="PANTHER" id="PTHR38109:SF1">
    <property type="entry name" value="PROTEIN YCGL"/>
    <property type="match status" value="1"/>
</dbReference>
<dbReference type="PANTHER" id="PTHR38109">
    <property type="entry name" value="PROTEIN YCGL"/>
    <property type="match status" value="1"/>
</dbReference>
<dbReference type="OrthoDB" id="7062382at2"/>
<name>A0A3N1PN11_9GAMM</name>
<evidence type="ECO:0000259" key="2">
    <source>
        <dbReference type="PROSITE" id="PS51648"/>
    </source>
</evidence>
<dbReference type="HAMAP" id="MF_01866">
    <property type="entry name" value="UPF0745"/>
    <property type="match status" value="1"/>
</dbReference>
<feature type="domain" description="YcgL" evidence="2">
    <location>
        <begin position="1"/>
        <end position="85"/>
    </location>
</feature>
<dbReference type="AlphaFoldDB" id="A0A3N1PN11"/>
<dbReference type="PROSITE" id="PS51648">
    <property type="entry name" value="YCGL"/>
    <property type="match status" value="1"/>
</dbReference>
<proteinExistence type="inferred from homology"/>
<dbReference type="Gene3D" id="3.10.510.20">
    <property type="entry name" value="YcgL domain"/>
    <property type="match status" value="1"/>
</dbReference>
<gene>
    <name evidence="3" type="ORF">EDC28_102498</name>
</gene>
<dbReference type="InterPro" id="IPR038068">
    <property type="entry name" value="YcgL-like_sf"/>
</dbReference>
<dbReference type="InterPro" id="IPR027354">
    <property type="entry name" value="YcgL_dom"/>
</dbReference>
<dbReference type="SUPFAM" id="SSF160191">
    <property type="entry name" value="YcgL-like"/>
    <property type="match status" value="1"/>
</dbReference>
<comment type="caution">
    <text evidence="3">The sequence shown here is derived from an EMBL/GenBank/DDBJ whole genome shotgun (WGS) entry which is preliminary data.</text>
</comment>
<keyword evidence="4" id="KW-1185">Reference proteome</keyword>
<reference evidence="3 4" key="1">
    <citation type="submission" date="2018-11" db="EMBL/GenBank/DDBJ databases">
        <title>Genomic Encyclopedia of Type Strains, Phase IV (KMG-IV): sequencing the most valuable type-strain genomes for metagenomic binning, comparative biology and taxonomic classification.</title>
        <authorList>
            <person name="Goeker M."/>
        </authorList>
    </citation>
    <scope>NUCLEOTIDE SEQUENCE [LARGE SCALE GENOMIC DNA]</scope>
    <source>
        <strain evidence="3 4">DSM 21945</strain>
    </source>
</reference>